<dbReference type="PANTHER" id="PTHR45228">
    <property type="entry name" value="CYCLIC DI-GMP PHOSPHODIESTERASE TM_0186-RELATED"/>
    <property type="match status" value="1"/>
</dbReference>
<accession>A0ABS8G5Z5</accession>
<proteinExistence type="predicted"/>
<dbReference type="SMART" id="SM00471">
    <property type="entry name" value="HDc"/>
    <property type="match status" value="1"/>
</dbReference>
<dbReference type="PANTHER" id="PTHR45228:SF9">
    <property type="entry name" value="3'3'-CGAMP-SPECIFIC PHOSPHODIESTERASE 2"/>
    <property type="match status" value="1"/>
</dbReference>
<feature type="domain" description="Response regulatory" evidence="2">
    <location>
        <begin position="23"/>
        <end position="147"/>
    </location>
</feature>
<dbReference type="InterPro" id="IPR001789">
    <property type="entry name" value="Sig_transdc_resp-reg_receiver"/>
</dbReference>
<dbReference type="InterPro" id="IPR021800">
    <property type="entry name" value="DUF3369"/>
</dbReference>
<dbReference type="SUPFAM" id="SSF52172">
    <property type="entry name" value="CheY-like"/>
    <property type="match status" value="1"/>
</dbReference>
<gene>
    <name evidence="4" type="ORF">LJ739_07165</name>
</gene>
<dbReference type="CDD" id="cd00077">
    <property type="entry name" value="HDc"/>
    <property type="match status" value="1"/>
</dbReference>
<keyword evidence="5" id="KW-1185">Reference proteome</keyword>
<dbReference type="Gene3D" id="3.40.50.2300">
    <property type="match status" value="1"/>
</dbReference>
<dbReference type="InterPro" id="IPR037522">
    <property type="entry name" value="HD_GYP_dom"/>
</dbReference>
<dbReference type="Gene3D" id="1.10.3210.10">
    <property type="entry name" value="Hypothetical protein af1432"/>
    <property type="match status" value="1"/>
</dbReference>
<dbReference type="CDD" id="cd00156">
    <property type="entry name" value="REC"/>
    <property type="match status" value="1"/>
</dbReference>
<dbReference type="InterPro" id="IPR052020">
    <property type="entry name" value="Cyclic_di-GMP/3'3'-cGAMP_PDE"/>
</dbReference>
<dbReference type="InterPro" id="IPR003607">
    <property type="entry name" value="HD/PDEase_dom"/>
</dbReference>
<dbReference type="Pfam" id="PF11849">
    <property type="entry name" value="DUF3369"/>
    <property type="match status" value="1"/>
</dbReference>
<evidence type="ECO:0000256" key="1">
    <source>
        <dbReference type="PROSITE-ProRule" id="PRU00169"/>
    </source>
</evidence>
<evidence type="ECO:0000259" key="2">
    <source>
        <dbReference type="PROSITE" id="PS50110"/>
    </source>
</evidence>
<comment type="caution">
    <text evidence="4">The sequence shown here is derived from an EMBL/GenBank/DDBJ whole genome shotgun (WGS) entry which is preliminary data.</text>
</comment>
<dbReference type="InterPro" id="IPR011006">
    <property type="entry name" value="CheY-like_superfamily"/>
</dbReference>
<dbReference type="PROSITE" id="PS51832">
    <property type="entry name" value="HD_GYP"/>
    <property type="match status" value="1"/>
</dbReference>
<name>A0ABS8G5Z5_9ALTE</name>
<reference evidence="4 5" key="1">
    <citation type="submission" date="2021-10" db="EMBL/GenBank/DDBJ databases">
        <title>Draft genome of Aestuariibacter halophilus JC2043.</title>
        <authorList>
            <person name="Emsley S.A."/>
            <person name="Pfannmuller K.M."/>
            <person name="Ushijima B."/>
            <person name="Saw J.H."/>
            <person name="Videau P."/>
        </authorList>
    </citation>
    <scope>NUCLEOTIDE SEQUENCE [LARGE SCALE GENOMIC DNA]</scope>
    <source>
        <strain evidence="4 5">JC2043</strain>
    </source>
</reference>
<dbReference type="EMBL" id="JAJEWP010000001">
    <property type="protein sequence ID" value="MCC2616017.1"/>
    <property type="molecule type" value="Genomic_DNA"/>
</dbReference>
<dbReference type="RefSeq" id="WP_229158558.1">
    <property type="nucleotide sequence ID" value="NZ_JAJEWP010000001.1"/>
</dbReference>
<feature type="modified residue" description="4-aspartylphosphate" evidence="1">
    <location>
        <position position="78"/>
    </location>
</feature>
<evidence type="ECO:0000313" key="5">
    <source>
        <dbReference type="Proteomes" id="UP001520878"/>
    </source>
</evidence>
<keyword evidence="1" id="KW-0597">Phosphoprotein</keyword>
<dbReference type="PROSITE" id="PS50110">
    <property type="entry name" value="RESPONSE_REGULATORY"/>
    <property type="match status" value="1"/>
</dbReference>
<sequence length="521" mass="58979">MSDDFLFAEDTEEELPEEKGTWKVLIVDDEPEVHAVTKLALSDFTFQDKRLEFVCAYSGAEAKQCFKDHDDIAIVLLDVVMETDDAGLQVAEYVRNTLHNHFTRIILRTGQPGQAPERDVILNYDINDYKSKTELTAQKLFTVVIATLRSYRDIIVIEENRQGLEKIISASADLFSIHSLEGFIEGIVQQLSSLLGGTKDAAYITSAVAGPHPIDEENPREFFVFTGKGEYAELEGRPLQEAVTGEKLAACHRALAERSQVYEDEYLVAYCQGKSTHGSLLYMSGLPRKLTAMDKHLLELFSQNVQIAFDNVLLTKDIEDTQREIVVRLGQAMEKHFSDGKHIQRMVDMCVLLAEAYGLSREQVEMLKLAVPLHDIGKLKIPSKIFTKAGSLDDSEREVMQNHAEFGYNLLKDSKRPIIKAAAKVARDHHEHWDGNGYPRGLKGEDIHIFSRITAIADVYDALRSKLHHKEAWPLDKVLDVFRSQRGKQFDPSLVDILLRESDAFEEIQQRYQECEPAALK</sequence>
<dbReference type="SUPFAM" id="SSF109604">
    <property type="entry name" value="HD-domain/PDEase-like"/>
    <property type="match status" value="1"/>
</dbReference>
<evidence type="ECO:0000313" key="4">
    <source>
        <dbReference type="EMBL" id="MCC2616017.1"/>
    </source>
</evidence>
<dbReference type="Proteomes" id="UP001520878">
    <property type="component" value="Unassembled WGS sequence"/>
</dbReference>
<protein>
    <submittedName>
        <fullName evidence="4">DUF3369 domain-containing protein</fullName>
    </submittedName>
</protein>
<dbReference type="Pfam" id="PF13487">
    <property type="entry name" value="HD_5"/>
    <property type="match status" value="1"/>
</dbReference>
<dbReference type="SMART" id="SM00448">
    <property type="entry name" value="REC"/>
    <property type="match status" value="1"/>
</dbReference>
<feature type="domain" description="HD-GYP" evidence="3">
    <location>
        <begin position="318"/>
        <end position="514"/>
    </location>
</feature>
<evidence type="ECO:0000259" key="3">
    <source>
        <dbReference type="PROSITE" id="PS51832"/>
    </source>
</evidence>
<organism evidence="4 5">
    <name type="scientific">Fluctibacter halophilus</name>
    <dbReference type="NCBI Taxonomy" id="226011"/>
    <lineage>
        <taxon>Bacteria</taxon>
        <taxon>Pseudomonadati</taxon>
        <taxon>Pseudomonadota</taxon>
        <taxon>Gammaproteobacteria</taxon>
        <taxon>Alteromonadales</taxon>
        <taxon>Alteromonadaceae</taxon>
        <taxon>Fluctibacter</taxon>
    </lineage>
</organism>